<dbReference type="GO" id="GO:0003824">
    <property type="term" value="F:catalytic activity"/>
    <property type="evidence" value="ECO:0007669"/>
    <property type="project" value="UniProtKB-ARBA"/>
</dbReference>
<dbReference type="Gene3D" id="3.40.50.12780">
    <property type="entry name" value="N-terminal domain of ligase-like"/>
    <property type="match status" value="1"/>
</dbReference>
<keyword evidence="4" id="KW-1185">Reference proteome</keyword>
<accession>A0A9W8HQZ0</accession>
<dbReference type="AlphaFoldDB" id="A0A9W8HQZ0"/>
<name>A0A9W8HQZ0_9FUNG</name>
<comment type="caution">
    <text evidence="3">The sequence shown here is derived from an EMBL/GenBank/DDBJ whole genome shotgun (WGS) entry which is preliminary data.</text>
</comment>
<evidence type="ECO:0000259" key="2">
    <source>
        <dbReference type="Pfam" id="PF13193"/>
    </source>
</evidence>
<dbReference type="CDD" id="cd04433">
    <property type="entry name" value="AFD_class_I"/>
    <property type="match status" value="1"/>
</dbReference>
<dbReference type="InterPro" id="IPR042099">
    <property type="entry name" value="ANL_N_sf"/>
</dbReference>
<dbReference type="Pfam" id="PF13193">
    <property type="entry name" value="AMP-binding_C"/>
    <property type="match status" value="1"/>
</dbReference>
<dbReference type="InterPro" id="IPR045851">
    <property type="entry name" value="AMP-bd_C_sf"/>
</dbReference>
<dbReference type="InterPro" id="IPR020845">
    <property type="entry name" value="AMP-binding_CS"/>
</dbReference>
<feature type="domain" description="AMP-dependent synthetase/ligase" evidence="1">
    <location>
        <begin position="4"/>
        <end position="322"/>
    </location>
</feature>
<dbReference type="PANTHER" id="PTHR24096">
    <property type="entry name" value="LONG-CHAIN-FATTY-ACID--COA LIGASE"/>
    <property type="match status" value="1"/>
</dbReference>
<evidence type="ECO:0000313" key="3">
    <source>
        <dbReference type="EMBL" id="KAJ2787035.1"/>
    </source>
</evidence>
<dbReference type="InterPro" id="IPR000873">
    <property type="entry name" value="AMP-dep_synth/lig_dom"/>
</dbReference>
<proteinExistence type="predicted"/>
<evidence type="ECO:0000313" key="4">
    <source>
        <dbReference type="Proteomes" id="UP001140172"/>
    </source>
</evidence>
<protein>
    <submittedName>
        <fullName evidence="3">Uncharacterized protein</fullName>
    </submittedName>
</protein>
<dbReference type="SUPFAM" id="SSF56801">
    <property type="entry name" value="Acetyl-CoA synthetase-like"/>
    <property type="match status" value="1"/>
</dbReference>
<sequence length="450" mass="48271">MLIEGASALLDPALSPDALGERLSATCTRAIFVAADLLPTLCQALELANHHVPSELIITVDRRCPGHPVLDDLLRDNADAVYCPPPKMLPKQLAKTVALIVYSSGTTGSAKGVMLTHRNIVTTQTMLSGFITTGDNRKQQATILSALPPHHLYGFSVQAYQALASACRLIILRDKSPAAYLQAIDTYRVTRLCATPWTLQMLDENSTRNPHTSLIAVDTPEGLRDYDISSVHAIICGGASIPPTKVQRYADYFGHRALLIEGYGSTETSSVIAGCTFARPPKGAVGVLYPGTSAKVLDNEGQETDGFGTLYVRGSQVMPGYLAAPKGVAPPIDNDGYLCVGDYARVTPDGAVYLRGRAVDVIYTEQGPLPAVEVEELVEEHPAIRDCAVVGTGPRNAAWPVIHVVIDGATDVSIEDIDAWLRSRVAYKFELRTAASIPKNHGGKILHSLL</sequence>
<dbReference type="PROSITE" id="PS00455">
    <property type="entry name" value="AMP_BINDING"/>
    <property type="match status" value="1"/>
</dbReference>
<dbReference type="InterPro" id="IPR025110">
    <property type="entry name" value="AMP-bd_C"/>
</dbReference>
<dbReference type="Proteomes" id="UP001140172">
    <property type="component" value="Unassembled WGS sequence"/>
</dbReference>
<organism evidence="3 4">
    <name type="scientific">Coemansia interrupta</name>
    <dbReference type="NCBI Taxonomy" id="1126814"/>
    <lineage>
        <taxon>Eukaryota</taxon>
        <taxon>Fungi</taxon>
        <taxon>Fungi incertae sedis</taxon>
        <taxon>Zoopagomycota</taxon>
        <taxon>Kickxellomycotina</taxon>
        <taxon>Kickxellomycetes</taxon>
        <taxon>Kickxellales</taxon>
        <taxon>Kickxellaceae</taxon>
        <taxon>Coemansia</taxon>
    </lineage>
</organism>
<evidence type="ECO:0000259" key="1">
    <source>
        <dbReference type="Pfam" id="PF00501"/>
    </source>
</evidence>
<dbReference type="Gene3D" id="3.30.300.30">
    <property type="match status" value="1"/>
</dbReference>
<reference evidence="3" key="1">
    <citation type="submission" date="2022-07" db="EMBL/GenBank/DDBJ databases">
        <title>Phylogenomic reconstructions and comparative analyses of Kickxellomycotina fungi.</title>
        <authorList>
            <person name="Reynolds N.K."/>
            <person name="Stajich J.E."/>
            <person name="Barry K."/>
            <person name="Grigoriev I.V."/>
            <person name="Crous P."/>
            <person name="Smith M.E."/>
        </authorList>
    </citation>
    <scope>NUCLEOTIDE SEQUENCE</scope>
    <source>
        <strain evidence="3">BCRC 34489</strain>
    </source>
</reference>
<feature type="domain" description="AMP-binding enzyme C-terminal" evidence="2">
    <location>
        <begin position="373"/>
        <end position="427"/>
    </location>
</feature>
<gene>
    <name evidence="3" type="ORF">GGI15_001023</name>
</gene>
<dbReference type="EMBL" id="JANBUM010000035">
    <property type="protein sequence ID" value="KAJ2787035.1"/>
    <property type="molecule type" value="Genomic_DNA"/>
</dbReference>
<dbReference type="Pfam" id="PF00501">
    <property type="entry name" value="AMP-binding"/>
    <property type="match status" value="1"/>
</dbReference>
<dbReference type="OrthoDB" id="6509636at2759"/>